<gene>
    <name evidence="2" type="primary">fer-1</name>
    <name evidence="2" type="ORF">DAT39_023547</name>
</gene>
<accession>A0A8J4WQ94</accession>
<feature type="compositionally biased region" description="Low complexity" evidence="1">
    <location>
        <begin position="64"/>
        <end position="75"/>
    </location>
</feature>
<reference evidence="2" key="1">
    <citation type="submission" date="2020-07" db="EMBL/GenBank/DDBJ databases">
        <title>Clarias magur genome sequencing, assembly and annotation.</title>
        <authorList>
            <person name="Kushwaha B."/>
            <person name="Kumar R."/>
            <person name="Das P."/>
            <person name="Joshi C.G."/>
            <person name="Kumar D."/>
            <person name="Nagpure N.S."/>
            <person name="Pandey M."/>
            <person name="Agarwal S."/>
            <person name="Srivastava S."/>
            <person name="Singh M."/>
            <person name="Sahoo L."/>
            <person name="Jayasankar P."/>
            <person name="Meher P.K."/>
            <person name="Koringa P.G."/>
            <person name="Iquebal M.A."/>
            <person name="Das S.P."/>
            <person name="Bit A."/>
            <person name="Patnaik S."/>
            <person name="Patel N."/>
            <person name="Shah T.M."/>
            <person name="Hinsu A."/>
            <person name="Jena J.K."/>
        </authorList>
    </citation>
    <scope>NUCLEOTIDE SEQUENCE</scope>
    <source>
        <strain evidence="2">CIFAMagur01</strain>
        <tissue evidence="2">Testis</tissue>
    </source>
</reference>
<dbReference type="AlphaFoldDB" id="A0A8J4WQ94"/>
<feature type="region of interest" description="Disordered" evidence="1">
    <location>
        <begin position="17"/>
        <end position="82"/>
    </location>
</feature>
<evidence type="ECO:0000313" key="2">
    <source>
        <dbReference type="EMBL" id="KAF5879952.1"/>
    </source>
</evidence>
<evidence type="ECO:0000313" key="3">
    <source>
        <dbReference type="Proteomes" id="UP000727407"/>
    </source>
</evidence>
<dbReference type="Proteomes" id="UP000727407">
    <property type="component" value="Unassembled WGS sequence"/>
</dbReference>
<feature type="non-terminal residue" evidence="2">
    <location>
        <position position="82"/>
    </location>
</feature>
<protein>
    <submittedName>
        <fullName evidence="2">Fer-1-like protein 6</fullName>
    </submittedName>
</protein>
<dbReference type="EMBL" id="QNUK01002015">
    <property type="protein sequence ID" value="KAF5879952.1"/>
    <property type="molecule type" value="Genomic_DNA"/>
</dbReference>
<comment type="caution">
    <text evidence="2">The sequence shown here is derived from an EMBL/GenBank/DDBJ whole genome shotgun (WGS) entry which is preliminary data.</text>
</comment>
<keyword evidence="3" id="KW-1185">Reference proteome</keyword>
<name>A0A8J4WQ94_CLAMG</name>
<evidence type="ECO:0000256" key="1">
    <source>
        <dbReference type="SAM" id="MobiDB-lite"/>
    </source>
</evidence>
<sequence>SWCHSLRRADPLHYTVSEQLPHRAPRAAPEHAPLRYSPDRSTSPQSPRRVKPKRSLVDRHQYPSVSCSSTSAVFSNDTDPRH</sequence>
<organism evidence="2 3">
    <name type="scientific">Clarias magur</name>
    <name type="common">Asian catfish</name>
    <name type="synonym">Macropteronotus magur</name>
    <dbReference type="NCBI Taxonomy" id="1594786"/>
    <lineage>
        <taxon>Eukaryota</taxon>
        <taxon>Metazoa</taxon>
        <taxon>Chordata</taxon>
        <taxon>Craniata</taxon>
        <taxon>Vertebrata</taxon>
        <taxon>Euteleostomi</taxon>
        <taxon>Actinopterygii</taxon>
        <taxon>Neopterygii</taxon>
        <taxon>Teleostei</taxon>
        <taxon>Ostariophysi</taxon>
        <taxon>Siluriformes</taxon>
        <taxon>Clariidae</taxon>
        <taxon>Clarias</taxon>
    </lineage>
</organism>
<proteinExistence type="predicted"/>